<dbReference type="Gene3D" id="3.90.120.10">
    <property type="entry name" value="DNA Methylase, subunit A, domain 2"/>
    <property type="match status" value="1"/>
</dbReference>
<dbReference type="AlphaFoldDB" id="A0A3R6JY15"/>
<feature type="active site" evidence="6">
    <location>
        <position position="72"/>
    </location>
</feature>
<evidence type="ECO:0000256" key="8">
    <source>
        <dbReference type="RuleBase" id="RU000417"/>
    </source>
</evidence>
<evidence type="ECO:0000256" key="2">
    <source>
        <dbReference type="ARBA" id="ARBA00022679"/>
    </source>
</evidence>
<evidence type="ECO:0000313" key="10">
    <source>
        <dbReference type="Proteomes" id="UP000286211"/>
    </source>
</evidence>
<keyword evidence="4" id="KW-0680">Restriction system</keyword>
<dbReference type="GO" id="GO:0044027">
    <property type="term" value="P:negative regulation of gene expression via chromosomal CpG island methylation"/>
    <property type="evidence" value="ECO:0007669"/>
    <property type="project" value="TreeGrafter"/>
</dbReference>
<comment type="caution">
    <text evidence="9">The sequence shown here is derived from an EMBL/GenBank/DDBJ whole genome shotgun (WGS) entry which is preliminary data.</text>
</comment>
<dbReference type="Gene3D" id="3.40.50.150">
    <property type="entry name" value="Vaccinia Virus protein VP39"/>
    <property type="match status" value="1"/>
</dbReference>
<evidence type="ECO:0000256" key="6">
    <source>
        <dbReference type="PROSITE-ProRule" id="PRU01016"/>
    </source>
</evidence>
<accession>A0A3R6JY15</accession>
<dbReference type="GO" id="GO:0003886">
    <property type="term" value="F:DNA (cytosine-5-)-methyltransferase activity"/>
    <property type="evidence" value="ECO:0007669"/>
    <property type="project" value="UniProtKB-EC"/>
</dbReference>
<gene>
    <name evidence="9" type="ORF">DW079_13755</name>
</gene>
<dbReference type="GO" id="GO:0032259">
    <property type="term" value="P:methylation"/>
    <property type="evidence" value="ECO:0007669"/>
    <property type="project" value="UniProtKB-KW"/>
</dbReference>
<dbReference type="PANTHER" id="PTHR10629">
    <property type="entry name" value="CYTOSINE-SPECIFIC METHYLTRANSFERASE"/>
    <property type="match status" value="1"/>
</dbReference>
<protein>
    <recommendedName>
        <fullName evidence="8">Cytosine-specific methyltransferase</fullName>
        <ecNumber evidence="8">2.1.1.37</ecNumber>
    </recommendedName>
</protein>
<dbReference type="GO" id="GO:0003677">
    <property type="term" value="F:DNA binding"/>
    <property type="evidence" value="ECO:0007669"/>
    <property type="project" value="TreeGrafter"/>
</dbReference>
<comment type="catalytic activity">
    <reaction evidence="5 8">
        <text>a 2'-deoxycytidine in DNA + S-adenosyl-L-methionine = a 5-methyl-2'-deoxycytidine in DNA + S-adenosyl-L-homocysteine + H(+)</text>
        <dbReference type="Rhea" id="RHEA:13681"/>
        <dbReference type="Rhea" id="RHEA-COMP:11369"/>
        <dbReference type="Rhea" id="RHEA-COMP:11370"/>
        <dbReference type="ChEBI" id="CHEBI:15378"/>
        <dbReference type="ChEBI" id="CHEBI:57856"/>
        <dbReference type="ChEBI" id="CHEBI:59789"/>
        <dbReference type="ChEBI" id="CHEBI:85452"/>
        <dbReference type="ChEBI" id="CHEBI:85454"/>
        <dbReference type="EC" id="2.1.1.37"/>
    </reaction>
</comment>
<sequence length="456" mass="53226">MKVVSFFSGCGGLDLGFEQAGFEVVWANDNDPAVSETYQLNHPNTYLCKKDMRELTMEEIPECDGFIGGPPCQSWSEGGKQLGLDDERGKMFLTYIDFIQSKQPKFFVIENVKGILGDKHFQTFMKMLDQLKNAGYVVHYQLMNAMDYHVPQERYRVFVVGIRRDIDVNYQFPQPDNSCFIALRQAIGDITEEPRKYTSERVDTRYDKWLNHDVYMGPFDERFMARNRVRGWNEVSYTMQAKARNCPLHPQAPKMVYVSRDKQIFRHGYEHLYRRFSVRECARIQTFPDGFRFIYHDVCDGYKMVGNAVPPRLGRAIALSVKEAFSHYNHETCSVLVATYRDEKQLRMTLENKLYYVRAGIRTGAMQFSLGMKAPRYLFLHKKDSFILFLLKEVEPRLVSASYLQNLGFNPSGEQYWTFELLDVETAERTEYVRKIVANHGGMKMKPYIIKVSQMK</sequence>
<dbReference type="PROSITE" id="PS00094">
    <property type="entry name" value="C5_MTASE_1"/>
    <property type="match status" value="1"/>
</dbReference>
<organism evidence="9 10">
    <name type="scientific">Segatella copri</name>
    <dbReference type="NCBI Taxonomy" id="165179"/>
    <lineage>
        <taxon>Bacteria</taxon>
        <taxon>Pseudomonadati</taxon>
        <taxon>Bacteroidota</taxon>
        <taxon>Bacteroidia</taxon>
        <taxon>Bacteroidales</taxon>
        <taxon>Prevotellaceae</taxon>
        <taxon>Segatella</taxon>
    </lineage>
</organism>
<dbReference type="InterPro" id="IPR001525">
    <property type="entry name" value="C5_MeTfrase"/>
</dbReference>
<dbReference type="Pfam" id="PF00145">
    <property type="entry name" value="DNA_methylase"/>
    <property type="match status" value="1"/>
</dbReference>
<evidence type="ECO:0000256" key="1">
    <source>
        <dbReference type="ARBA" id="ARBA00022603"/>
    </source>
</evidence>
<dbReference type="CDD" id="cd00315">
    <property type="entry name" value="Cyt_C5_DNA_methylase"/>
    <property type="match status" value="1"/>
</dbReference>
<evidence type="ECO:0000256" key="4">
    <source>
        <dbReference type="ARBA" id="ARBA00022747"/>
    </source>
</evidence>
<evidence type="ECO:0000313" key="9">
    <source>
        <dbReference type="EMBL" id="RHK07580.1"/>
    </source>
</evidence>
<dbReference type="PROSITE" id="PS51679">
    <property type="entry name" value="SAM_MT_C5"/>
    <property type="match status" value="1"/>
</dbReference>
<dbReference type="GO" id="GO:0009307">
    <property type="term" value="P:DNA restriction-modification system"/>
    <property type="evidence" value="ECO:0007669"/>
    <property type="project" value="UniProtKB-KW"/>
</dbReference>
<dbReference type="EMBL" id="QRNB01000113">
    <property type="protein sequence ID" value="RHK07580.1"/>
    <property type="molecule type" value="Genomic_DNA"/>
</dbReference>
<dbReference type="InterPro" id="IPR031303">
    <property type="entry name" value="C5_meth_CS"/>
</dbReference>
<evidence type="ECO:0000256" key="5">
    <source>
        <dbReference type="ARBA" id="ARBA00047422"/>
    </source>
</evidence>
<dbReference type="EC" id="2.1.1.37" evidence="8"/>
<keyword evidence="3 6" id="KW-0949">S-adenosyl-L-methionine</keyword>
<dbReference type="NCBIfam" id="TIGR00675">
    <property type="entry name" value="dcm"/>
    <property type="match status" value="1"/>
</dbReference>
<dbReference type="InterPro" id="IPR029063">
    <property type="entry name" value="SAM-dependent_MTases_sf"/>
</dbReference>
<dbReference type="SUPFAM" id="SSF53335">
    <property type="entry name" value="S-adenosyl-L-methionine-dependent methyltransferases"/>
    <property type="match status" value="1"/>
</dbReference>
<evidence type="ECO:0000256" key="7">
    <source>
        <dbReference type="RuleBase" id="RU000416"/>
    </source>
</evidence>
<proteinExistence type="inferred from homology"/>
<reference evidence="9 10" key="1">
    <citation type="submission" date="2018-08" db="EMBL/GenBank/DDBJ databases">
        <title>A genome reference for cultivated species of the human gut microbiota.</title>
        <authorList>
            <person name="Zou Y."/>
            <person name="Xue W."/>
            <person name="Luo G."/>
        </authorList>
    </citation>
    <scope>NUCLEOTIDE SEQUENCE [LARGE SCALE GENOMIC DNA]</scope>
    <source>
        <strain evidence="9 10">AF46-2NS</strain>
    </source>
</reference>
<dbReference type="PANTHER" id="PTHR10629:SF52">
    <property type="entry name" value="DNA (CYTOSINE-5)-METHYLTRANSFERASE 1"/>
    <property type="match status" value="1"/>
</dbReference>
<name>A0A3R6JY15_9BACT</name>
<comment type="similarity">
    <text evidence="6 7">Belongs to the class I-like SAM-binding methyltransferase superfamily. C5-methyltransferase family.</text>
</comment>
<dbReference type="PRINTS" id="PR00105">
    <property type="entry name" value="C5METTRFRASE"/>
</dbReference>
<keyword evidence="2 6" id="KW-0808">Transferase</keyword>
<evidence type="ECO:0000256" key="3">
    <source>
        <dbReference type="ARBA" id="ARBA00022691"/>
    </source>
</evidence>
<dbReference type="Proteomes" id="UP000286211">
    <property type="component" value="Unassembled WGS sequence"/>
</dbReference>
<keyword evidence="1 6" id="KW-0489">Methyltransferase</keyword>
<dbReference type="InterPro" id="IPR018117">
    <property type="entry name" value="C5_DNA_meth_AS"/>
</dbReference>
<dbReference type="PROSITE" id="PS00095">
    <property type="entry name" value="C5_MTASE_2"/>
    <property type="match status" value="1"/>
</dbReference>
<dbReference type="InterPro" id="IPR050390">
    <property type="entry name" value="C5-Methyltransferase"/>
</dbReference>